<dbReference type="GO" id="GO:0008948">
    <property type="term" value="F:oxaloacetate decarboxylase activity"/>
    <property type="evidence" value="ECO:0007669"/>
    <property type="project" value="UniProtKB-EC"/>
</dbReference>
<dbReference type="GO" id="GO:0047443">
    <property type="term" value="F:4-hydroxy-4-methyl-2-oxoglutarate aldolase activity"/>
    <property type="evidence" value="ECO:0007669"/>
    <property type="project" value="UniProtKB-EC"/>
</dbReference>
<dbReference type="EMBL" id="QUAL01000184">
    <property type="protein sequence ID" value="RIQ18998.1"/>
    <property type="molecule type" value="Genomic_DNA"/>
</dbReference>
<evidence type="ECO:0000256" key="12">
    <source>
        <dbReference type="ARBA" id="ARBA00047973"/>
    </source>
</evidence>
<dbReference type="InterPro" id="IPR036704">
    <property type="entry name" value="RraA/RraA-like_sf"/>
</dbReference>
<feature type="binding site" evidence="13">
    <location>
        <position position="121"/>
    </location>
    <ligand>
        <name>substrate</name>
    </ligand>
</feature>
<accession>A0A418KM11</accession>
<dbReference type="SUPFAM" id="SSF89562">
    <property type="entry name" value="RraA-like"/>
    <property type="match status" value="1"/>
</dbReference>
<evidence type="ECO:0000256" key="5">
    <source>
        <dbReference type="ARBA" id="ARBA00012213"/>
    </source>
</evidence>
<evidence type="ECO:0000313" key="14">
    <source>
        <dbReference type="EMBL" id="RIQ18998.1"/>
    </source>
</evidence>
<dbReference type="PANTHER" id="PTHR33254">
    <property type="entry name" value="4-HYDROXY-4-METHYL-2-OXOGLUTARATE ALDOLASE 3-RELATED"/>
    <property type="match status" value="1"/>
</dbReference>
<comment type="function">
    <text evidence="8">Catalyzes the aldol cleavage of 4-hydroxy-4-methyl-2-oxoglutarate (HMG) into 2 molecules of pyruvate. Also contains a secondary oxaloacetate (OAA) decarboxylase activity due to the common pyruvate enolate transition state formed following C-C bond cleavage in the retro-aldol and decarboxylation reactions.</text>
</comment>
<dbReference type="InterPro" id="IPR005493">
    <property type="entry name" value="RraA/RraA-like"/>
</dbReference>
<proteinExistence type="inferred from homology"/>
<name>A0A418KM11_9ACTN</name>
<comment type="cofactor">
    <cofactor evidence="13">
        <name>Mg(2+)</name>
        <dbReference type="ChEBI" id="CHEBI:18420"/>
    </cofactor>
</comment>
<evidence type="ECO:0000256" key="9">
    <source>
        <dbReference type="ARBA" id="ARBA00029596"/>
    </source>
</evidence>
<keyword evidence="13" id="KW-0460">Magnesium</keyword>
<evidence type="ECO:0000256" key="4">
    <source>
        <dbReference type="ARBA" id="ARBA00011233"/>
    </source>
</evidence>
<protein>
    <recommendedName>
        <fullName evidence="7">Putative 4-hydroxy-4-methyl-2-oxoglutarate aldolase</fullName>
        <ecNumber evidence="6">4.1.1.112</ecNumber>
        <ecNumber evidence="5">4.1.3.17</ecNumber>
    </recommendedName>
    <alternativeName>
        <fullName evidence="11">Oxaloacetate decarboxylase</fullName>
    </alternativeName>
    <alternativeName>
        <fullName evidence="9">Regulator of ribonuclease activity homolog</fullName>
    </alternativeName>
    <alternativeName>
        <fullName evidence="10">RraA-like protein</fullName>
    </alternativeName>
</protein>
<evidence type="ECO:0000256" key="1">
    <source>
        <dbReference type="ARBA" id="ARBA00001342"/>
    </source>
</evidence>
<evidence type="ECO:0000256" key="3">
    <source>
        <dbReference type="ARBA" id="ARBA00008621"/>
    </source>
</evidence>
<dbReference type="EC" id="4.1.3.17" evidence="5"/>
<dbReference type="Gene3D" id="3.50.30.40">
    <property type="entry name" value="Ribonuclease E inhibitor RraA/RraA-like"/>
    <property type="match status" value="1"/>
</dbReference>
<comment type="catalytic activity">
    <reaction evidence="12">
        <text>oxaloacetate + H(+) = pyruvate + CO2</text>
        <dbReference type="Rhea" id="RHEA:15641"/>
        <dbReference type="ChEBI" id="CHEBI:15361"/>
        <dbReference type="ChEBI" id="CHEBI:15378"/>
        <dbReference type="ChEBI" id="CHEBI:16452"/>
        <dbReference type="ChEBI" id="CHEBI:16526"/>
        <dbReference type="EC" id="4.1.1.112"/>
    </reaction>
</comment>
<evidence type="ECO:0000256" key="8">
    <source>
        <dbReference type="ARBA" id="ARBA00025046"/>
    </source>
</evidence>
<evidence type="ECO:0000256" key="7">
    <source>
        <dbReference type="ARBA" id="ARBA00016549"/>
    </source>
</evidence>
<evidence type="ECO:0000313" key="15">
    <source>
        <dbReference type="Proteomes" id="UP000284057"/>
    </source>
</evidence>
<comment type="similarity">
    <text evidence="3">Belongs to the class II aldolase/RraA-like family.</text>
</comment>
<dbReference type="Proteomes" id="UP000284057">
    <property type="component" value="Unassembled WGS sequence"/>
</dbReference>
<dbReference type="RefSeq" id="WP_119661656.1">
    <property type="nucleotide sequence ID" value="NZ_QUAL01000184.1"/>
</dbReference>
<keyword evidence="15" id="KW-1185">Reference proteome</keyword>
<comment type="subunit">
    <text evidence="4">Homotrimer.</text>
</comment>
<dbReference type="GO" id="GO:0046872">
    <property type="term" value="F:metal ion binding"/>
    <property type="evidence" value="ECO:0007669"/>
    <property type="project" value="UniProtKB-KW"/>
</dbReference>
<dbReference type="Pfam" id="PF03737">
    <property type="entry name" value="RraA-like"/>
    <property type="match status" value="1"/>
</dbReference>
<dbReference type="OrthoDB" id="9805307at2"/>
<reference evidence="14 15" key="1">
    <citation type="submission" date="2018-09" db="EMBL/GenBank/DDBJ databases">
        <title>Isolation, diversity and antifungal activity of actinobacteria from wheat.</title>
        <authorList>
            <person name="Han C."/>
        </authorList>
    </citation>
    <scope>NUCLEOTIDE SEQUENCE [LARGE SCALE GENOMIC DNA]</scope>
    <source>
        <strain evidence="14 15">NEAU-YY265</strain>
    </source>
</reference>
<evidence type="ECO:0000256" key="11">
    <source>
        <dbReference type="ARBA" id="ARBA00032305"/>
    </source>
</evidence>
<sequence length="221" mass="23479">MSSAATDDSVVSAVRERLGTAVIGDVLDALGRVHQVLPPRLRPLAPHLKLAGRAMPVLNADVHGPQRTPFGRLTESLDQLAPDEVYVAGGGTSRCAYWGELLTAAARTRGAAGAVVDGYHRDTAKVLDQRWPVFSRGAYTQDSAVRLTTIDYRVPIEIGGVWIEPGDLVVGDVDGVVVVPGGIEAEVIERALEKAATENVVRTAIENGMSAVEAFRTYGVL</sequence>
<evidence type="ECO:0000256" key="2">
    <source>
        <dbReference type="ARBA" id="ARBA00001968"/>
    </source>
</evidence>
<comment type="caution">
    <text evidence="14">The sequence shown here is derived from an EMBL/GenBank/DDBJ whole genome shotgun (WGS) entry which is preliminary data.</text>
</comment>
<feature type="binding site" evidence="13">
    <location>
        <begin position="99"/>
        <end position="102"/>
    </location>
    <ligand>
        <name>substrate</name>
    </ligand>
</feature>
<organism evidence="14 15">
    <name type="scientific">Jiangella rhizosphaerae</name>
    <dbReference type="NCBI Taxonomy" id="2293569"/>
    <lineage>
        <taxon>Bacteria</taxon>
        <taxon>Bacillati</taxon>
        <taxon>Actinomycetota</taxon>
        <taxon>Actinomycetes</taxon>
        <taxon>Jiangellales</taxon>
        <taxon>Jiangellaceae</taxon>
        <taxon>Jiangella</taxon>
    </lineage>
</organism>
<comment type="cofactor">
    <cofactor evidence="2">
        <name>a divalent metal cation</name>
        <dbReference type="ChEBI" id="CHEBI:60240"/>
    </cofactor>
</comment>
<feature type="binding site" evidence="13">
    <location>
        <position position="122"/>
    </location>
    <ligand>
        <name>Mg(2+)</name>
        <dbReference type="ChEBI" id="CHEBI:18420"/>
    </ligand>
</feature>
<keyword evidence="13" id="KW-0479">Metal-binding</keyword>
<evidence type="ECO:0000256" key="10">
    <source>
        <dbReference type="ARBA" id="ARBA00030169"/>
    </source>
</evidence>
<dbReference type="PANTHER" id="PTHR33254:SF4">
    <property type="entry name" value="4-HYDROXY-4-METHYL-2-OXOGLUTARATE ALDOLASE 3-RELATED"/>
    <property type="match status" value="1"/>
</dbReference>
<dbReference type="EC" id="4.1.1.112" evidence="6"/>
<comment type="catalytic activity">
    <reaction evidence="1">
        <text>4-hydroxy-4-methyl-2-oxoglutarate = 2 pyruvate</text>
        <dbReference type="Rhea" id="RHEA:22748"/>
        <dbReference type="ChEBI" id="CHEBI:15361"/>
        <dbReference type="ChEBI" id="CHEBI:58276"/>
        <dbReference type="EC" id="4.1.3.17"/>
    </reaction>
</comment>
<dbReference type="CDD" id="cd16841">
    <property type="entry name" value="RraA_family"/>
    <property type="match status" value="1"/>
</dbReference>
<evidence type="ECO:0000256" key="13">
    <source>
        <dbReference type="PIRSR" id="PIRSR605493-1"/>
    </source>
</evidence>
<dbReference type="AlphaFoldDB" id="A0A418KM11"/>
<gene>
    <name evidence="14" type="ORF">DY240_20240</name>
</gene>
<evidence type="ECO:0000256" key="6">
    <source>
        <dbReference type="ARBA" id="ARBA00012947"/>
    </source>
</evidence>